<evidence type="ECO:0000256" key="1">
    <source>
        <dbReference type="ARBA" id="ARBA00009986"/>
    </source>
</evidence>
<dbReference type="InterPro" id="IPR016161">
    <property type="entry name" value="Ald_DH/histidinol_DH"/>
</dbReference>
<dbReference type="Gene3D" id="3.40.605.10">
    <property type="entry name" value="Aldehyde Dehydrogenase, Chain A, domain 1"/>
    <property type="match status" value="1"/>
</dbReference>
<dbReference type="GO" id="GO:0004029">
    <property type="term" value="F:aldehyde dehydrogenase (NAD+) activity"/>
    <property type="evidence" value="ECO:0007669"/>
    <property type="project" value="UniProtKB-EC"/>
</dbReference>
<dbReference type="AlphaFoldDB" id="A0AAW2BXR4"/>
<evidence type="ECO:0000313" key="6">
    <source>
        <dbReference type="EMBL" id="KAK9990176.1"/>
    </source>
</evidence>
<dbReference type="Pfam" id="PF00171">
    <property type="entry name" value="Aldedh"/>
    <property type="match status" value="1"/>
</dbReference>
<dbReference type="EMBL" id="JAZDWU010000009">
    <property type="protein sequence ID" value="KAK9990176.1"/>
    <property type="molecule type" value="Genomic_DNA"/>
</dbReference>
<dbReference type="EC" id="1.2.1.3" evidence="4"/>
<feature type="domain" description="Aldehyde dehydrogenase" evidence="5">
    <location>
        <begin position="20"/>
        <end position="140"/>
    </location>
</feature>
<name>A0AAW2BXR4_9ROSI</name>
<keyword evidence="3" id="KW-0520">NAD</keyword>
<protein>
    <recommendedName>
        <fullName evidence="4">aldehyde dehydrogenase (NAD(+))</fullName>
        <ecNumber evidence="4">1.2.1.3</ecNumber>
    </recommendedName>
</protein>
<dbReference type="SUPFAM" id="SSF53720">
    <property type="entry name" value="ALDH-like"/>
    <property type="match status" value="1"/>
</dbReference>
<evidence type="ECO:0000313" key="7">
    <source>
        <dbReference type="Proteomes" id="UP001459277"/>
    </source>
</evidence>
<comment type="caution">
    <text evidence="6">The sequence shown here is derived from an EMBL/GenBank/DDBJ whole genome shotgun (WGS) entry which is preliminary data.</text>
</comment>
<dbReference type="Gene3D" id="3.40.309.10">
    <property type="entry name" value="Aldehyde Dehydrogenase, Chain A, domain 2"/>
    <property type="match status" value="1"/>
</dbReference>
<reference evidence="6 7" key="1">
    <citation type="submission" date="2024-01" db="EMBL/GenBank/DDBJ databases">
        <title>A telomere-to-telomere, gap-free genome of sweet tea (Lithocarpus litseifolius).</title>
        <authorList>
            <person name="Zhou J."/>
        </authorList>
    </citation>
    <scope>NUCLEOTIDE SEQUENCE [LARGE SCALE GENOMIC DNA]</scope>
    <source>
        <strain evidence="6">Zhou-2022a</strain>
        <tissue evidence="6">Leaf</tissue>
    </source>
</reference>
<accession>A0AAW2BXR4</accession>
<evidence type="ECO:0000259" key="5">
    <source>
        <dbReference type="Pfam" id="PF00171"/>
    </source>
</evidence>
<organism evidence="6 7">
    <name type="scientific">Lithocarpus litseifolius</name>
    <dbReference type="NCBI Taxonomy" id="425828"/>
    <lineage>
        <taxon>Eukaryota</taxon>
        <taxon>Viridiplantae</taxon>
        <taxon>Streptophyta</taxon>
        <taxon>Embryophyta</taxon>
        <taxon>Tracheophyta</taxon>
        <taxon>Spermatophyta</taxon>
        <taxon>Magnoliopsida</taxon>
        <taxon>eudicotyledons</taxon>
        <taxon>Gunneridae</taxon>
        <taxon>Pentapetalae</taxon>
        <taxon>rosids</taxon>
        <taxon>fabids</taxon>
        <taxon>Fagales</taxon>
        <taxon>Fagaceae</taxon>
        <taxon>Lithocarpus</taxon>
    </lineage>
</organism>
<comment type="similarity">
    <text evidence="1">Belongs to the aldehyde dehydrogenase family.</text>
</comment>
<keyword evidence="2" id="KW-0560">Oxidoreductase</keyword>
<evidence type="ECO:0000256" key="4">
    <source>
        <dbReference type="ARBA" id="ARBA00024226"/>
    </source>
</evidence>
<gene>
    <name evidence="6" type="ORF">SO802_025161</name>
</gene>
<dbReference type="InterPro" id="IPR016163">
    <property type="entry name" value="Ald_DH_C"/>
</dbReference>
<evidence type="ECO:0000256" key="3">
    <source>
        <dbReference type="ARBA" id="ARBA00023027"/>
    </source>
</evidence>
<dbReference type="InterPro" id="IPR016162">
    <property type="entry name" value="Ald_DH_N"/>
</dbReference>
<dbReference type="PANTHER" id="PTHR11699">
    <property type="entry name" value="ALDEHYDE DEHYDROGENASE-RELATED"/>
    <property type="match status" value="1"/>
</dbReference>
<sequence length="304" mass="34491">MVSKVDKRWKTVDSFAGEIYRFADLLEKHRYEVVALETWDNGKPYEQAANVEIPLVIRTFRYYAGWADKIHGLTVPADGPYHVQTLHEPIGVAGQLVPWNFPLLIYSWKVGPALACGNTMVLKTAELTPLSALYVSKLFLEGQCCCVGSRTFVRESIYNEIIEKAKALALKRVVGDPFKKGVEQGPQINGEQFKKFLNYIRSGVESGAMLEYGGERVGSKGNYIQPTVFSNVESYLILLHASVVVDLAPVVRNKLSTHFNLLRDIKENERLRSELYRTTLYLQLYEQHKKQQKKGKTKTKKSEA</sequence>
<dbReference type="InterPro" id="IPR015590">
    <property type="entry name" value="Aldehyde_DH_dom"/>
</dbReference>
<evidence type="ECO:0000256" key="2">
    <source>
        <dbReference type="ARBA" id="ARBA00023002"/>
    </source>
</evidence>
<proteinExistence type="inferred from homology"/>
<dbReference type="Proteomes" id="UP001459277">
    <property type="component" value="Unassembled WGS sequence"/>
</dbReference>
<dbReference type="FunFam" id="3.40.605.10:FF:000029">
    <property type="entry name" value="Aldehyde dehydrogenase, mitochondrial"/>
    <property type="match status" value="1"/>
</dbReference>
<keyword evidence="7" id="KW-1185">Reference proteome</keyword>